<evidence type="ECO:0000313" key="2">
    <source>
        <dbReference type="Proteomes" id="UP000176846"/>
    </source>
</evidence>
<evidence type="ECO:0008006" key="3">
    <source>
        <dbReference type="Google" id="ProtNLM"/>
    </source>
</evidence>
<accession>A0A1F7UWZ9</accession>
<gene>
    <name evidence="1" type="ORF">A2936_01225</name>
</gene>
<name>A0A1F7UWZ9_9BACT</name>
<sequence>MMRVVKVAVLIFLPIAILFGFGLLMSRPYSDAVQESKSTLRGEPRIAASSALRKELPVVRGESKSDNGERGVTVIAEFSEFEGKLVFNVAIDTHSVDLSAFNPNTQINLESDDGIAIPAERVESSGSGHHQEFTLYFSKVKGNVRLVVRDLAGVPRREIVWLR</sequence>
<dbReference type="EMBL" id="MGEK01000023">
    <property type="protein sequence ID" value="OGL82167.1"/>
    <property type="molecule type" value="Genomic_DNA"/>
</dbReference>
<comment type="caution">
    <text evidence="1">The sequence shown here is derived from an EMBL/GenBank/DDBJ whole genome shotgun (WGS) entry which is preliminary data.</text>
</comment>
<dbReference type="Proteomes" id="UP000176846">
    <property type="component" value="Unassembled WGS sequence"/>
</dbReference>
<proteinExistence type="predicted"/>
<dbReference type="AlphaFoldDB" id="A0A1F7UWZ9"/>
<reference evidence="1 2" key="1">
    <citation type="journal article" date="2016" name="Nat. Commun.">
        <title>Thousands of microbial genomes shed light on interconnected biogeochemical processes in an aquifer system.</title>
        <authorList>
            <person name="Anantharaman K."/>
            <person name="Brown C.T."/>
            <person name="Hug L.A."/>
            <person name="Sharon I."/>
            <person name="Castelle C.J."/>
            <person name="Probst A.J."/>
            <person name="Thomas B.C."/>
            <person name="Singh A."/>
            <person name="Wilkins M.J."/>
            <person name="Karaoz U."/>
            <person name="Brodie E.L."/>
            <person name="Williams K.H."/>
            <person name="Hubbard S.S."/>
            <person name="Banfield J.F."/>
        </authorList>
    </citation>
    <scope>NUCLEOTIDE SEQUENCE [LARGE SCALE GENOMIC DNA]</scope>
</reference>
<evidence type="ECO:0000313" key="1">
    <source>
        <dbReference type="EMBL" id="OGL82167.1"/>
    </source>
</evidence>
<protein>
    <recommendedName>
        <fullName evidence="3">DUF4352 domain-containing protein</fullName>
    </recommendedName>
</protein>
<organism evidence="1 2">
    <name type="scientific">Candidatus Uhrbacteria bacterium RIFCSPLOWO2_01_FULL_47_25</name>
    <dbReference type="NCBI Taxonomy" id="1802402"/>
    <lineage>
        <taxon>Bacteria</taxon>
        <taxon>Candidatus Uhriibacteriota</taxon>
    </lineage>
</organism>